<accession>H5T9D7</accession>
<keyword evidence="2" id="KW-1185">Reference proteome</keyword>
<evidence type="ECO:0000313" key="1">
    <source>
        <dbReference type="EMBL" id="GAB54914.1"/>
    </source>
</evidence>
<organism evidence="1 2">
    <name type="scientific">Glaciecola punicea ACAM 611</name>
    <dbReference type="NCBI Taxonomy" id="1121923"/>
    <lineage>
        <taxon>Bacteria</taxon>
        <taxon>Pseudomonadati</taxon>
        <taxon>Pseudomonadota</taxon>
        <taxon>Gammaproteobacteria</taxon>
        <taxon>Alteromonadales</taxon>
        <taxon>Alteromonadaceae</taxon>
        <taxon>Glaciecola</taxon>
    </lineage>
</organism>
<dbReference type="STRING" id="56804.BAE46_00245"/>
<dbReference type="RefSeq" id="WP_006003487.1">
    <property type="nucleotide sequence ID" value="NZ_BAET01000007.1"/>
</dbReference>
<reference evidence="1 2" key="2">
    <citation type="journal article" date="2017" name="Antonie Van Leeuwenhoek">
        <title>Rhizobium rhizosphaerae sp. nov., a novel species isolated from rice rhizosphere.</title>
        <authorList>
            <person name="Zhao J.J."/>
            <person name="Zhang J."/>
            <person name="Zhang R.J."/>
            <person name="Zhang C.W."/>
            <person name="Yin H.Q."/>
            <person name="Zhang X.X."/>
        </authorList>
    </citation>
    <scope>NUCLEOTIDE SEQUENCE [LARGE SCALE GENOMIC DNA]</scope>
    <source>
        <strain evidence="1 2">ACAM 611</strain>
    </source>
</reference>
<protein>
    <submittedName>
        <fullName evidence="1">Uncharacterized protein</fullName>
    </submittedName>
</protein>
<sequence length="82" mass="9675">MNESILPNNEYIEQHSTSGNDFALNNRTAPFFSMRKLRVIYNELVDSTGFEYSYFDSFKYQVLNSTAPRLELNRWQSIAARR</sequence>
<evidence type="ECO:0000313" key="2">
    <source>
        <dbReference type="Proteomes" id="UP000053586"/>
    </source>
</evidence>
<dbReference type="AlphaFoldDB" id="H5T9D7"/>
<gene>
    <name evidence="1" type="ORF">GPUN_0776</name>
</gene>
<name>H5T9D7_9ALTE</name>
<comment type="caution">
    <text evidence="1">The sequence shown here is derived from an EMBL/GenBank/DDBJ whole genome shotgun (WGS) entry which is preliminary data.</text>
</comment>
<dbReference type="OrthoDB" id="6322422at2"/>
<reference evidence="1 2" key="1">
    <citation type="journal article" date="2012" name="J. Bacteriol.">
        <title>Genome sequence of proteorhodopsin-containing sea ice bacterium Glaciecola punicea ACAM 611T.</title>
        <authorList>
            <person name="Qin Q.-L."/>
            <person name="Xie B.-B."/>
            <person name="Shu Y.-L."/>
            <person name="Rong J.-C."/>
            <person name="Zhao D.-L."/>
            <person name="Zhang X.-Y."/>
            <person name="Chen X.-L."/>
            <person name="Zhou B.-C."/>
            <person name="Zhanga Y.-Z."/>
        </authorList>
    </citation>
    <scope>NUCLEOTIDE SEQUENCE [LARGE SCALE GENOMIC DNA]</scope>
    <source>
        <strain evidence="1 2">ACAM 611</strain>
    </source>
</reference>
<dbReference type="Proteomes" id="UP000053586">
    <property type="component" value="Unassembled WGS sequence"/>
</dbReference>
<dbReference type="EMBL" id="BAET01000007">
    <property type="protein sequence ID" value="GAB54914.1"/>
    <property type="molecule type" value="Genomic_DNA"/>
</dbReference>
<proteinExistence type="predicted"/>